<dbReference type="RefSeq" id="WP_277848661.1">
    <property type="nucleotide sequence ID" value="NZ_CP120956.1"/>
</dbReference>
<evidence type="ECO:0000256" key="1">
    <source>
        <dbReference type="SAM" id="MobiDB-lite"/>
    </source>
</evidence>
<name>A0AAX3SGS8_9BURK</name>
<evidence type="ECO:0000313" key="2">
    <source>
        <dbReference type="EMBL" id="WFF79189.1"/>
    </source>
</evidence>
<feature type="compositionally biased region" description="Basic residues" evidence="1">
    <location>
        <begin position="148"/>
        <end position="158"/>
    </location>
</feature>
<protein>
    <submittedName>
        <fullName evidence="2">Uncharacterized protein</fullName>
    </submittedName>
</protein>
<gene>
    <name evidence="2" type="ORF">PYR84_19870</name>
</gene>
<reference evidence="2" key="1">
    <citation type="submission" date="2023-03" db="EMBL/GenBank/DDBJ databases">
        <title>Synergistic degradation of erythromycin by symbiotic bacteria Ery-6A and Ery-6B and application in simulated water remediation.</title>
        <authorList>
            <person name="Xu S."/>
        </authorList>
    </citation>
    <scope>NUCLEOTIDE SEQUENCE</scope>
    <source>
        <strain evidence="2">Ery-6A</strain>
    </source>
</reference>
<dbReference type="Proteomes" id="UP001219066">
    <property type="component" value="Chromosome"/>
</dbReference>
<organism evidence="2 3">
    <name type="scientific">Delftia tsuruhatensis</name>
    <dbReference type="NCBI Taxonomy" id="180282"/>
    <lineage>
        <taxon>Bacteria</taxon>
        <taxon>Pseudomonadati</taxon>
        <taxon>Pseudomonadota</taxon>
        <taxon>Betaproteobacteria</taxon>
        <taxon>Burkholderiales</taxon>
        <taxon>Comamonadaceae</taxon>
        <taxon>Delftia</taxon>
    </lineage>
</organism>
<proteinExistence type="predicted"/>
<evidence type="ECO:0000313" key="3">
    <source>
        <dbReference type="Proteomes" id="UP001219066"/>
    </source>
</evidence>
<dbReference type="EMBL" id="CP120956">
    <property type="protein sequence ID" value="WFF79189.1"/>
    <property type="molecule type" value="Genomic_DNA"/>
</dbReference>
<feature type="region of interest" description="Disordered" evidence="1">
    <location>
        <begin position="125"/>
        <end position="158"/>
    </location>
</feature>
<sequence>MSEIDATEARHQPTSIDSIYSGSCLSVSGRSTLTYTVGRGQGDNALYLRIADSTGNGVWCKDWASAQTIEVIVAGAQDLTAKSFHCLHPGKSINTGGFVLAALRDLGLIQPGEVNTRLHEHVPGATLEGIMRNPPKAKDDGSATRSTGKSRRKAKEGA</sequence>
<accession>A0AAX3SGS8</accession>
<dbReference type="AlphaFoldDB" id="A0AAX3SGS8"/>